<accession>A0ABS9KLV8</accession>
<evidence type="ECO:0000256" key="3">
    <source>
        <dbReference type="ARBA" id="ARBA00022692"/>
    </source>
</evidence>
<dbReference type="InterPro" id="IPR037185">
    <property type="entry name" value="EmrE-like"/>
</dbReference>
<dbReference type="PANTHER" id="PTHR42920:SF5">
    <property type="entry name" value="EAMA DOMAIN-CONTAINING PROTEIN"/>
    <property type="match status" value="1"/>
</dbReference>
<feature type="transmembrane region" description="Helical" evidence="6">
    <location>
        <begin position="179"/>
        <end position="199"/>
    </location>
</feature>
<comment type="caution">
    <text evidence="8">The sequence shown here is derived from an EMBL/GenBank/DDBJ whole genome shotgun (WGS) entry which is preliminary data.</text>
</comment>
<evidence type="ECO:0000256" key="6">
    <source>
        <dbReference type="SAM" id="Phobius"/>
    </source>
</evidence>
<feature type="transmembrane region" description="Helical" evidence="6">
    <location>
        <begin position="148"/>
        <end position="167"/>
    </location>
</feature>
<name>A0ABS9KLV8_9BACT</name>
<keyword evidence="5 6" id="KW-0472">Membrane</keyword>
<dbReference type="PANTHER" id="PTHR42920">
    <property type="entry name" value="OS03G0707200 PROTEIN-RELATED"/>
    <property type="match status" value="1"/>
</dbReference>
<evidence type="ECO:0000313" key="9">
    <source>
        <dbReference type="Proteomes" id="UP001165367"/>
    </source>
</evidence>
<dbReference type="RefSeq" id="WP_237868547.1">
    <property type="nucleotide sequence ID" value="NZ_JAKLTR010000002.1"/>
</dbReference>
<reference evidence="8" key="1">
    <citation type="submission" date="2022-01" db="EMBL/GenBank/DDBJ databases">
        <authorList>
            <person name="Jo J.-H."/>
            <person name="Im W.-T."/>
        </authorList>
    </citation>
    <scope>NUCLEOTIDE SEQUENCE</scope>
    <source>
        <strain evidence="8">NA20</strain>
    </source>
</reference>
<keyword evidence="3 6" id="KW-0812">Transmembrane</keyword>
<dbReference type="InterPro" id="IPR051258">
    <property type="entry name" value="Diverse_Substrate_Transporter"/>
</dbReference>
<keyword evidence="4 6" id="KW-1133">Transmembrane helix</keyword>
<feature type="transmembrane region" description="Helical" evidence="6">
    <location>
        <begin position="211"/>
        <end position="231"/>
    </location>
</feature>
<evidence type="ECO:0000256" key="5">
    <source>
        <dbReference type="ARBA" id="ARBA00023136"/>
    </source>
</evidence>
<feature type="domain" description="EamA" evidence="7">
    <location>
        <begin position="151"/>
        <end position="283"/>
    </location>
</feature>
<keyword evidence="2" id="KW-1003">Cell membrane</keyword>
<feature type="domain" description="EamA" evidence="7">
    <location>
        <begin position="15"/>
        <end position="141"/>
    </location>
</feature>
<dbReference type="SUPFAM" id="SSF103481">
    <property type="entry name" value="Multidrug resistance efflux transporter EmrE"/>
    <property type="match status" value="2"/>
</dbReference>
<dbReference type="InterPro" id="IPR000620">
    <property type="entry name" value="EamA_dom"/>
</dbReference>
<evidence type="ECO:0000256" key="4">
    <source>
        <dbReference type="ARBA" id="ARBA00022989"/>
    </source>
</evidence>
<feature type="transmembrane region" description="Helical" evidence="6">
    <location>
        <begin position="71"/>
        <end position="89"/>
    </location>
</feature>
<dbReference type="Proteomes" id="UP001165367">
    <property type="component" value="Unassembled WGS sequence"/>
</dbReference>
<feature type="transmembrane region" description="Helical" evidence="6">
    <location>
        <begin position="95"/>
        <end position="113"/>
    </location>
</feature>
<feature type="transmembrane region" description="Helical" evidence="6">
    <location>
        <begin position="12"/>
        <end position="30"/>
    </location>
</feature>
<feature type="transmembrane region" description="Helical" evidence="6">
    <location>
        <begin position="42"/>
        <end position="59"/>
    </location>
</feature>
<keyword evidence="9" id="KW-1185">Reference proteome</keyword>
<gene>
    <name evidence="8" type="ORF">LZZ85_03465</name>
</gene>
<dbReference type="Pfam" id="PF00892">
    <property type="entry name" value="EamA"/>
    <property type="match status" value="2"/>
</dbReference>
<feature type="transmembrane region" description="Helical" evidence="6">
    <location>
        <begin position="268"/>
        <end position="288"/>
    </location>
</feature>
<protein>
    <submittedName>
        <fullName evidence="8">DMT family transporter</fullName>
    </submittedName>
</protein>
<evidence type="ECO:0000256" key="1">
    <source>
        <dbReference type="ARBA" id="ARBA00004651"/>
    </source>
</evidence>
<dbReference type="EMBL" id="JAKLTR010000002">
    <property type="protein sequence ID" value="MCG2613318.1"/>
    <property type="molecule type" value="Genomic_DNA"/>
</dbReference>
<feature type="transmembrane region" description="Helical" evidence="6">
    <location>
        <begin position="243"/>
        <end position="262"/>
    </location>
</feature>
<evidence type="ECO:0000259" key="7">
    <source>
        <dbReference type="Pfam" id="PF00892"/>
    </source>
</evidence>
<proteinExistence type="predicted"/>
<organism evidence="8 9">
    <name type="scientific">Terrimonas ginsenosidimutans</name>
    <dbReference type="NCBI Taxonomy" id="2908004"/>
    <lineage>
        <taxon>Bacteria</taxon>
        <taxon>Pseudomonadati</taxon>
        <taxon>Bacteroidota</taxon>
        <taxon>Chitinophagia</taxon>
        <taxon>Chitinophagales</taxon>
        <taxon>Chitinophagaceae</taxon>
        <taxon>Terrimonas</taxon>
    </lineage>
</organism>
<sequence length="294" mass="32627">MQSQKTNRRHIFTGLLILGTAFWGISFPVTKMAVSGVSQSTFLFYRFLLATLILTVIFFRQVKSLSKKSFAGGISLAIPLILGIYLQTLALKHTSASQCAFIAGMCVIVIPVLKLIVYRTSVDKRIWLAAIVAMAGLFIISVNDRFSIGAGDLYTIAGSCFFAVYLIHIEKYSEKNDIIPTIVPMFLTCTLIMLCVAAADSSATWLPETKHFWPGILYCAFFATAYMYTISNISQRYIKAEKVALIYLFEPVFAAVASFFILDEIITTRLILGGLLIFAGTIISEMKLPKTDLR</sequence>
<evidence type="ECO:0000256" key="2">
    <source>
        <dbReference type="ARBA" id="ARBA00022475"/>
    </source>
</evidence>
<comment type="subcellular location">
    <subcellularLocation>
        <location evidence="1">Cell membrane</location>
        <topology evidence="1">Multi-pass membrane protein</topology>
    </subcellularLocation>
</comment>
<feature type="transmembrane region" description="Helical" evidence="6">
    <location>
        <begin position="125"/>
        <end position="142"/>
    </location>
</feature>
<evidence type="ECO:0000313" key="8">
    <source>
        <dbReference type="EMBL" id="MCG2613318.1"/>
    </source>
</evidence>